<evidence type="ECO:0000313" key="5">
    <source>
        <dbReference type="Proteomes" id="UP000257200"/>
    </source>
</evidence>
<name>A0A3Q1G460_9TELE</name>
<feature type="transmembrane region" description="Helical" evidence="2">
    <location>
        <begin position="63"/>
        <end position="85"/>
    </location>
</feature>
<dbReference type="STRING" id="80966.ENSAPOP00000022562"/>
<evidence type="ECO:0000256" key="1">
    <source>
        <dbReference type="SAM" id="MobiDB-lite"/>
    </source>
</evidence>
<dbReference type="GeneTree" id="ENSGT00940000155143"/>
<dbReference type="InterPro" id="IPR009038">
    <property type="entry name" value="GOLD_dom"/>
</dbReference>
<proteinExistence type="predicted"/>
<evidence type="ECO:0000313" key="4">
    <source>
        <dbReference type="Ensembl" id="ENSAPOP00000022562.1"/>
    </source>
</evidence>
<accession>A0A3Q1G460</accession>
<evidence type="ECO:0000256" key="2">
    <source>
        <dbReference type="SAM" id="Phobius"/>
    </source>
</evidence>
<feature type="region of interest" description="Disordered" evidence="1">
    <location>
        <begin position="1"/>
        <end position="33"/>
    </location>
</feature>
<evidence type="ECO:0000259" key="3">
    <source>
        <dbReference type="Pfam" id="PF01105"/>
    </source>
</evidence>
<keyword evidence="2" id="KW-0812">Transmembrane</keyword>
<feature type="domain" description="GOLD" evidence="3">
    <location>
        <begin position="53"/>
        <end position="90"/>
    </location>
</feature>
<sequence>MDGRKINDGGGDFGEGNMSTAPNGQDMEADAHQNKLEEKINELAVAVTAVKHEAIGDNTNSRVVLWSLFEALVLVAMTLGQLNYLKCFFEVQRVV</sequence>
<keyword evidence="2" id="KW-0472">Membrane</keyword>
<dbReference type="InParanoid" id="A0A3Q1G460"/>
<dbReference type="Ensembl" id="ENSAPOT00000013460.1">
    <property type="protein sequence ID" value="ENSAPOP00000022562.1"/>
    <property type="gene ID" value="ENSAPOG00000003840.1"/>
</dbReference>
<organism evidence="4 5">
    <name type="scientific">Acanthochromis polyacanthus</name>
    <name type="common">spiny chromis</name>
    <dbReference type="NCBI Taxonomy" id="80966"/>
    <lineage>
        <taxon>Eukaryota</taxon>
        <taxon>Metazoa</taxon>
        <taxon>Chordata</taxon>
        <taxon>Craniata</taxon>
        <taxon>Vertebrata</taxon>
        <taxon>Euteleostomi</taxon>
        <taxon>Actinopterygii</taxon>
        <taxon>Neopterygii</taxon>
        <taxon>Teleostei</taxon>
        <taxon>Neoteleostei</taxon>
        <taxon>Acanthomorphata</taxon>
        <taxon>Ovalentaria</taxon>
        <taxon>Pomacentridae</taxon>
        <taxon>Acanthochromis</taxon>
    </lineage>
</organism>
<dbReference type="Pfam" id="PF01105">
    <property type="entry name" value="EMP24_GP25L"/>
    <property type="match status" value="1"/>
</dbReference>
<keyword evidence="2" id="KW-1133">Transmembrane helix</keyword>
<reference evidence="4" key="2">
    <citation type="submission" date="2025-09" db="UniProtKB">
        <authorList>
            <consortium name="Ensembl"/>
        </authorList>
    </citation>
    <scope>IDENTIFICATION</scope>
</reference>
<dbReference type="AlphaFoldDB" id="A0A3Q1G460"/>
<protein>
    <submittedName>
        <fullName evidence="4">Transmembrane p24 trafficking protein 2</fullName>
    </submittedName>
</protein>
<reference evidence="4" key="1">
    <citation type="submission" date="2025-08" db="UniProtKB">
        <authorList>
            <consortium name="Ensembl"/>
        </authorList>
    </citation>
    <scope>IDENTIFICATION</scope>
</reference>
<keyword evidence="5" id="KW-1185">Reference proteome</keyword>
<dbReference type="Proteomes" id="UP000257200">
    <property type="component" value="Unplaced"/>
</dbReference>